<dbReference type="OrthoDB" id="5181253at2"/>
<gene>
    <name evidence="4" type="ORF">FCL42_14600</name>
</gene>
<dbReference type="Pfam" id="PF20454">
    <property type="entry name" value="GpA_nuclease"/>
    <property type="match status" value="1"/>
</dbReference>
<evidence type="ECO:0000259" key="3">
    <source>
        <dbReference type="Pfam" id="PF20454"/>
    </source>
</evidence>
<evidence type="ECO:0000256" key="1">
    <source>
        <dbReference type="SAM" id="MobiDB-lite"/>
    </source>
</evidence>
<evidence type="ECO:0000313" key="4">
    <source>
        <dbReference type="EMBL" id="TKB53370.1"/>
    </source>
</evidence>
<keyword evidence="5" id="KW-1185">Reference proteome</keyword>
<dbReference type="PANTHER" id="PTHR34413">
    <property type="entry name" value="PROPHAGE TAIL FIBER ASSEMBLY PROTEIN HOMOLOG TFAE-RELATED-RELATED"/>
    <property type="match status" value="1"/>
</dbReference>
<feature type="domain" description="Terminase large subunit GpA endonuclease" evidence="3">
    <location>
        <begin position="344"/>
        <end position="667"/>
    </location>
</feature>
<proteinExistence type="predicted"/>
<feature type="region of interest" description="Disordered" evidence="1">
    <location>
        <begin position="686"/>
        <end position="728"/>
    </location>
</feature>
<dbReference type="EMBL" id="SWCJ01000012">
    <property type="protein sequence ID" value="TKB53370.1"/>
    <property type="molecule type" value="Genomic_DNA"/>
</dbReference>
<reference evidence="4 5" key="1">
    <citation type="submission" date="2019-04" db="EMBL/GenBank/DDBJ databases">
        <authorList>
            <person name="Hwang J.C."/>
        </authorList>
    </citation>
    <scope>NUCLEOTIDE SEQUENCE [LARGE SCALE GENOMIC DNA]</scope>
    <source>
        <strain evidence="4 5">IMCC35002</strain>
    </source>
</reference>
<protein>
    <submittedName>
        <fullName evidence="4">Phage terminase large subunit family protein</fullName>
    </submittedName>
</protein>
<name>A0A4U1BM42_9GAMM</name>
<sequence>MEYANASQGRIDAAELMRAPSRISVVDGIQKVMRVPKGAGATDEWDPTLTGYMVEPINCLASREYDAVIFVGPARTGKTIGLVDGAICYVITHNPGDMLLVHLTEAKAREHSRRRLDPTFRLSPLVKECLSPSRHDNNVHDKIFKSGAYLKVGHPSPNSLASSDFKWVFLTDYDRWPLDIGGEGSGFGQASKRTTTYMSAGMTMAESSPGHDVIDPRWRPSPGSHEGPPCDGIMALYNQGDRRRLYWPCPNCGEYFQPIQETLKWPDEPDAVKASEAARVHCAHCDKEVTPKQKRLLNHPDVCAWLREGETIGRAIWRPTDNPDQLQLAQAGERGGTPRKSRFATFWMEGPAAAYQTWEKLAFNLINGELQYEITGSQETLKTTINTDMGRPYINRVSQQQLDAEALAERAEPLPKREVPEWVRFIGAGVDVQGGVNRRFVVQMVGYGAHGERVLIDRYNLRYSPHRTETDKTTGEIKPKRIEPGAYPEDWDILETDVMDKTYPITNRDGWRMPVRFTCCDHGGEAGVSDNAYAFWRKMRRKGRAKQLDLVKGNGSQLKLFVESYPDNTANNRRKAKAKGDVPLYLLGSDELKDRLHAALTRSEPGPNYIHHPDWLGGWFYNELVAEAKGTDGKWREVSSKAPNEAIDCYCYIHVGAVRRGYEKVDWLNPPAWCKPIDDNPNVFHPDERPEFASAEVESTPTQPELAPEVDDDAGDYLAGIDQNGWLS</sequence>
<comment type="caution">
    <text evidence="4">The sequence shown here is derived from an EMBL/GenBank/DDBJ whole genome shotgun (WGS) entry which is preliminary data.</text>
</comment>
<evidence type="ECO:0000259" key="2">
    <source>
        <dbReference type="Pfam" id="PF05876"/>
    </source>
</evidence>
<organism evidence="4 5">
    <name type="scientific">Ferrimonas aestuarii</name>
    <dbReference type="NCBI Taxonomy" id="2569539"/>
    <lineage>
        <taxon>Bacteria</taxon>
        <taxon>Pseudomonadati</taxon>
        <taxon>Pseudomonadota</taxon>
        <taxon>Gammaproteobacteria</taxon>
        <taxon>Alteromonadales</taxon>
        <taxon>Ferrimonadaceae</taxon>
        <taxon>Ferrimonas</taxon>
    </lineage>
</organism>
<dbReference type="PANTHER" id="PTHR34413:SF2">
    <property type="entry name" value="PROPHAGE TAIL FIBER ASSEMBLY PROTEIN HOMOLOG TFAE-RELATED"/>
    <property type="match status" value="1"/>
</dbReference>
<dbReference type="Proteomes" id="UP000305675">
    <property type="component" value="Unassembled WGS sequence"/>
</dbReference>
<dbReference type="InterPro" id="IPR046454">
    <property type="entry name" value="GpA_endonuclease"/>
</dbReference>
<dbReference type="GO" id="GO:0004519">
    <property type="term" value="F:endonuclease activity"/>
    <property type="evidence" value="ECO:0007669"/>
    <property type="project" value="InterPro"/>
</dbReference>
<dbReference type="InterPro" id="IPR051220">
    <property type="entry name" value="TFA_Chaperone"/>
</dbReference>
<dbReference type="Pfam" id="PF05876">
    <property type="entry name" value="GpA_ATPase"/>
    <property type="match status" value="1"/>
</dbReference>
<evidence type="ECO:0000313" key="5">
    <source>
        <dbReference type="Proteomes" id="UP000305675"/>
    </source>
</evidence>
<dbReference type="AlphaFoldDB" id="A0A4U1BM42"/>
<dbReference type="InterPro" id="IPR046453">
    <property type="entry name" value="GpA_ATPase"/>
</dbReference>
<feature type="domain" description="Phage terminase large subunit GpA ATPase" evidence="2">
    <location>
        <begin position="44"/>
        <end position="295"/>
    </location>
</feature>
<dbReference type="GO" id="GO:0016887">
    <property type="term" value="F:ATP hydrolysis activity"/>
    <property type="evidence" value="ECO:0007669"/>
    <property type="project" value="InterPro"/>
</dbReference>
<accession>A0A4U1BM42</accession>